<reference evidence="1 2" key="1">
    <citation type="submission" date="2020-05" db="EMBL/GenBank/DDBJ databases">
        <title>Identification and distribution of gene clusters putatively required for synthesis of sphingolipid metabolism inhibitors in phylogenetically diverse species of the filamentous fungus Fusarium.</title>
        <authorList>
            <person name="Kim H.-S."/>
            <person name="Busman M."/>
            <person name="Brown D.W."/>
            <person name="Divon H."/>
            <person name="Uhlig S."/>
            <person name="Proctor R.H."/>
        </authorList>
    </citation>
    <scope>NUCLEOTIDE SEQUENCE [LARGE SCALE GENOMIC DNA]</scope>
    <source>
        <strain evidence="1 2">NRRL 53147</strain>
    </source>
</reference>
<gene>
    <name evidence="1" type="ORF">FMEXI_13435</name>
</gene>
<evidence type="ECO:0000313" key="2">
    <source>
        <dbReference type="Proteomes" id="UP000522262"/>
    </source>
</evidence>
<comment type="caution">
    <text evidence="1">The sequence shown here is derived from an EMBL/GenBank/DDBJ whole genome shotgun (WGS) entry which is preliminary data.</text>
</comment>
<dbReference type="AlphaFoldDB" id="A0A8H5I795"/>
<protein>
    <submittedName>
        <fullName evidence="1">Fluconazole resistance 1</fullName>
    </submittedName>
</protein>
<keyword evidence="2" id="KW-1185">Reference proteome</keyword>
<proteinExistence type="predicted"/>
<organism evidence="1 2">
    <name type="scientific">Fusarium mexicanum</name>
    <dbReference type="NCBI Taxonomy" id="751941"/>
    <lineage>
        <taxon>Eukaryota</taxon>
        <taxon>Fungi</taxon>
        <taxon>Dikarya</taxon>
        <taxon>Ascomycota</taxon>
        <taxon>Pezizomycotina</taxon>
        <taxon>Sordariomycetes</taxon>
        <taxon>Hypocreomycetidae</taxon>
        <taxon>Hypocreales</taxon>
        <taxon>Nectriaceae</taxon>
        <taxon>Fusarium</taxon>
        <taxon>Fusarium fujikuroi species complex</taxon>
    </lineage>
</organism>
<accession>A0A8H5I795</accession>
<name>A0A8H5I795_9HYPO</name>
<dbReference type="EMBL" id="JAAOAM010000462">
    <property type="protein sequence ID" value="KAF5530660.1"/>
    <property type="molecule type" value="Genomic_DNA"/>
</dbReference>
<dbReference type="Proteomes" id="UP000522262">
    <property type="component" value="Unassembled WGS sequence"/>
</dbReference>
<evidence type="ECO:0000313" key="1">
    <source>
        <dbReference type="EMBL" id="KAF5530660.1"/>
    </source>
</evidence>
<sequence length="573" mass="63377">MARCRRLPSRRPEEEDAASVNITVRWSDPLQKVQGWPNDMHYQRQESHYLGKDSQRVGGVPLAAFMVKSLTVDVVCKLYSMVRNSQPWKLDEPQLNEHGQPVAQHIAKLLGCVPPNSEIDLPVQSVFPENESSMAKLYRELEEHERSEAASTPSLARDKELACDETAISESQASDIELPYYEVDCGIHGTVNLPLQTGSDNPILPSTTRAMSSKAILAYTQADWSVVAIPQLDKHQEILLQMVSSFGSSGIITINNDTKDVVTCTIEPNDAEWFGLGISSAGLILAALGLPTVASPLVGLWVAWSGLLLAIGSLADTVSTNDDAKSMVLYPGDKMENVRSGWFTYWGIIMIPHAYFNSYQVGNIPRTPNINKRTLFDINLGNRSQLSQLRLLGIRGVQPDANLDVYGDPGTPNAGDILSYGANGAIVGSWTSAFDKAGDYFLRARSASRDTQIAIVQDARDGFGDSKNVSICHLLLDPYSPVLRIQDAEIQSEFYSPADRRAIGTARTDDDVMNLIQSNLTIYNWAYCHDNSSLPFTVYAWRWSSTNAVKKNRGRNTYFVVGAEFWTQMTMLK</sequence>